<dbReference type="VEuPathDB" id="VectorBase:LOC119174342"/>
<sequence length="207" mass="19469">MKVFVAITLLSFVAFAYAGTKVDLQLGPSSSGSFGVRATGGPSAGVGGLAGGSFGSGGALGGLPGGAVGVLPSGATSVAVRPGSVGRGAGLSGVRPGVAGFVLPGGAFPGAWFPGAYVPAYGPAYYGFGGLGDYYGLGLAGVPLLADMDTVLTEECSEIAGYWGGFAPVFSGGFAAGALPGAAGAGASSVRGSSSSGSASVKVLGCQ</sequence>
<accession>A0A6G5A2Z9</accession>
<dbReference type="AlphaFoldDB" id="A0A6G5A2Z9"/>
<name>A0A6G5A2Z9_RHIMP</name>
<evidence type="ECO:0000256" key="1">
    <source>
        <dbReference type="SAM" id="SignalP"/>
    </source>
</evidence>
<feature type="signal peptide" evidence="1">
    <location>
        <begin position="1"/>
        <end position="18"/>
    </location>
</feature>
<organism evidence="2">
    <name type="scientific">Rhipicephalus microplus</name>
    <name type="common">Cattle tick</name>
    <name type="synonym">Boophilus microplus</name>
    <dbReference type="NCBI Taxonomy" id="6941"/>
    <lineage>
        <taxon>Eukaryota</taxon>
        <taxon>Metazoa</taxon>
        <taxon>Ecdysozoa</taxon>
        <taxon>Arthropoda</taxon>
        <taxon>Chelicerata</taxon>
        <taxon>Arachnida</taxon>
        <taxon>Acari</taxon>
        <taxon>Parasitiformes</taxon>
        <taxon>Ixodida</taxon>
        <taxon>Ixodoidea</taxon>
        <taxon>Ixodidae</taxon>
        <taxon>Rhipicephalinae</taxon>
        <taxon>Rhipicephalus</taxon>
        <taxon>Boophilus</taxon>
    </lineage>
</organism>
<keyword evidence="1" id="KW-0732">Signal</keyword>
<proteinExistence type="predicted"/>
<reference evidence="2" key="1">
    <citation type="submission" date="2020-03" db="EMBL/GenBank/DDBJ databases">
        <title>A transcriptome and proteome of the tick Rhipicephalus microplus shaped by the genetic composition of its hosts and developmental stage.</title>
        <authorList>
            <person name="Garcia G.R."/>
            <person name="Ribeiro J.M.C."/>
            <person name="Maruyama S.R."/>
            <person name="Gardinasse L.G."/>
            <person name="Nelson K."/>
            <person name="Ferreira B.R."/>
            <person name="Andrade T.G."/>
            <person name="Santos I.K.F.M."/>
        </authorList>
    </citation>
    <scope>NUCLEOTIDE SEQUENCE</scope>
    <source>
        <strain evidence="2">NSGR</strain>
        <tissue evidence="2">Salivary glands</tissue>
    </source>
</reference>
<dbReference type="EMBL" id="GIKN01003109">
    <property type="protein sequence ID" value="NIE45382.1"/>
    <property type="molecule type" value="Transcribed_RNA"/>
</dbReference>
<feature type="chain" id="PRO_5026014957" evidence="1">
    <location>
        <begin position="19"/>
        <end position="207"/>
    </location>
</feature>
<protein>
    <submittedName>
        <fullName evidence="2">Putative glycine-rich cell wall structural protein 1</fullName>
    </submittedName>
</protein>
<evidence type="ECO:0000313" key="2">
    <source>
        <dbReference type="EMBL" id="NIE45382.1"/>
    </source>
</evidence>